<dbReference type="InterPro" id="IPR029071">
    <property type="entry name" value="Ubiquitin-like_domsf"/>
</dbReference>
<dbReference type="Pfam" id="PF14560">
    <property type="entry name" value="Ubiquitin_2"/>
    <property type="match status" value="1"/>
</dbReference>
<proteinExistence type="inferred from homology"/>
<keyword evidence="3" id="KW-0143">Chaperone</keyword>
<dbReference type="SUPFAM" id="SSF54236">
    <property type="entry name" value="Ubiquitin-like"/>
    <property type="match status" value="1"/>
</dbReference>
<evidence type="ECO:0000256" key="3">
    <source>
        <dbReference type="ARBA" id="ARBA00023186"/>
    </source>
</evidence>
<dbReference type="GO" id="GO:0007023">
    <property type="term" value="P:post-chaperonin tubulin folding pathway"/>
    <property type="evidence" value="ECO:0007669"/>
    <property type="project" value="InterPro"/>
</dbReference>
<name>A0A9D4U078_ADICA</name>
<dbReference type="Gene3D" id="2.30.30.190">
    <property type="entry name" value="CAP Gly-rich-like domain"/>
    <property type="match status" value="1"/>
</dbReference>
<dbReference type="AlphaFoldDB" id="A0A9D4U078"/>
<gene>
    <name evidence="6" type="ORF">GOP47_0025380</name>
</gene>
<dbReference type="PANTHER" id="PTHR18916">
    <property type="entry name" value="DYNACTIN 1-RELATED MICROTUBULE-BINDING"/>
    <property type="match status" value="1"/>
</dbReference>
<dbReference type="CDD" id="cd01789">
    <property type="entry name" value="Ubl_TBCB"/>
    <property type="match status" value="1"/>
</dbReference>
<dbReference type="GO" id="GO:0035371">
    <property type="term" value="C:microtubule plus-end"/>
    <property type="evidence" value="ECO:0007669"/>
    <property type="project" value="TreeGrafter"/>
</dbReference>
<dbReference type="OrthoDB" id="2130750at2759"/>
<sequence>MAVRHSGLQDVGGEGMVWLHVSHSNLKSHSGQLRFSLRTSLEAVKERLNQNSGTTVSSMLLQLYDESDHKICDMVDDTRVLGFYSPMDGYRIHIVDLDPASCTANGWLEDTSLVEKYTITDEDYNKREDTFRKFKEKKIADGQIWSQHKTEEGAFEEMARSIHVGDRCEVNPGGKRGIVMFVGLAENLGSGHWIGVQYDEPVGKHDGMVKGTRYFCCLPGHGVMVRPDKVQVGDYPELDPFDEEDEI</sequence>
<feature type="domain" description="CAP-Gly" evidence="5">
    <location>
        <begin position="184"/>
        <end position="226"/>
    </location>
</feature>
<dbReference type="PROSITE" id="PS50245">
    <property type="entry name" value="CAP_GLY_2"/>
    <property type="match status" value="1"/>
</dbReference>
<dbReference type="GO" id="GO:0005829">
    <property type="term" value="C:cytosol"/>
    <property type="evidence" value="ECO:0007669"/>
    <property type="project" value="UniProtKB-ARBA"/>
</dbReference>
<evidence type="ECO:0000313" key="7">
    <source>
        <dbReference type="Proteomes" id="UP000886520"/>
    </source>
</evidence>
<evidence type="ECO:0000313" key="6">
    <source>
        <dbReference type="EMBL" id="KAI5059061.1"/>
    </source>
</evidence>
<keyword evidence="7" id="KW-1185">Reference proteome</keyword>
<keyword evidence="2" id="KW-0963">Cytoplasm</keyword>
<dbReference type="InterPro" id="IPR045172">
    <property type="entry name" value="TBCB_Ubl"/>
</dbReference>
<dbReference type="GO" id="GO:0031122">
    <property type="term" value="P:cytoplasmic microtubule organization"/>
    <property type="evidence" value="ECO:0007669"/>
    <property type="project" value="TreeGrafter"/>
</dbReference>
<dbReference type="InterPro" id="IPR000626">
    <property type="entry name" value="Ubiquitin-like_dom"/>
</dbReference>
<dbReference type="Proteomes" id="UP000886520">
    <property type="component" value="Chromosome 25"/>
</dbReference>
<dbReference type="SUPFAM" id="SSF74924">
    <property type="entry name" value="Cap-Gly domain"/>
    <property type="match status" value="1"/>
</dbReference>
<reference evidence="6" key="1">
    <citation type="submission" date="2021-01" db="EMBL/GenBank/DDBJ databases">
        <title>Adiantum capillus-veneris genome.</title>
        <authorList>
            <person name="Fang Y."/>
            <person name="Liao Q."/>
        </authorList>
    </citation>
    <scope>NUCLEOTIDE SEQUENCE</scope>
    <source>
        <strain evidence="6">H3</strain>
        <tissue evidence="6">Leaf</tissue>
    </source>
</reference>
<evidence type="ECO:0000259" key="5">
    <source>
        <dbReference type="PROSITE" id="PS50245"/>
    </source>
</evidence>
<comment type="subcellular location">
    <subcellularLocation>
        <location evidence="1">Cytoplasm</location>
    </subcellularLocation>
</comment>
<dbReference type="EMBL" id="JABFUD020000025">
    <property type="protein sequence ID" value="KAI5059061.1"/>
    <property type="molecule type" value="Genomic_DNA"/>
</dbReference>
<dbReference type="InterPro" id="IPR000938">
    <property type="entry name" value="CAP-Gly_domain"/>
</dbReference>
<comment type="caution">
    <text evidence="6">The sequence shown here is derived from an EMBL/GenBank/DDBJ whole genome shotgun (WGS) entry which is preliminary data.</text>
</comment>
<evidence type="ECO:0000256" key="2">
    <source>
        <dbReference type="ARBA" id="ARBA00022490"/>
    </source>
</evidence>
<dbReference type="GO" id="GO:0043014">
    <property type="term" value="F:alpha-tubulin binding"/>
    <property type="evidence" value="ECO:0007669"/>
    <property type="project" value="InterPro"/>
</dbReference>
<dbReference type="GO" id="GO:0051010">
    <property type="term" value="F:microtubule plus-end binding"/>
    <property type="evidence" value="ECO:0007669"/>
    <property type="project" value="TreeGrafter"/>
</dbReference>
<dbReference type="FunFam" id="2.30.30.190:FF:000013">
    <property type="entry name" value="Tubulin-folding cofactor B"/>
    <property type="match status" value="1"/>
</dbReference>
<evidence type="ECO:0000256" key="1">
    <source>
        <dbReference type="ARBA" id="ARBA00004496"/>
    </source>
</evidence>
<dbReference type="SMART" id="SM01052">
    <property type="entry name" value="CAP_GLY"/>
    <property type="match status" value="1"/>
</dbReference>
<dbReference type="InterPro" id="IPR036859">
    <property type="entry name" value="CAP-Gly_dom_sf"/>
</dbReference>
<evidence type="ECO:0000256" key="4">
    <source>
        <dbReference type="ARBA" id="ARBA00025779"/>
    </source>
</evidence>
<organism evidence="6 7">
    <name type="scientific">Adiantum capillus-veneris</name>
    <name type="common">Maidenhair fern</name>
    <dbReference type="NCBI Taxonomy" id="13818"/>
    <lineage>
        <taxon>Eukaryota</taxon>
        <taxon>Viridiplantae</taxon>
        <taxon>Streptophyta</taxon>
        <taxon>Embryophyta</taxon>
        <taxon>Tracheophyta</taxon>
        <taxon>Polypodiopsida</taxon>
        <taxon>Polypodiidae</taxon>
        <taxon>Polypodiales</taxon>
        <taxon>Pteridineae</taxon>
        <taxon>Pteridaceae</taxon>
        <taxon>Vittarioideae</taxon>
        <taxon>Adiantum</taxon>
    </lineage>
</organism>
<dbReference type="Pfam" id="PF01302">
    <property type="entry name" value="CAP_GLY"/>
    <property type="match status" value="1"/>
</dbReference>
<dbReference type="GO" id="GO:0007021">
    <property type="term" value="P:tubulin complex assembly"/>
    <property type="evidence" value="ECO:0007669"/>
    <property type="project" value="InterPro"/>
</dbReference>
<comment type="similarity">
    <text evidence="4">Belongs to the TBCB family.</text>
</comment>
<dbReference type="GO" id="GO:0005634">
    <property type="term" value="C:nucleus"/>
    <property type="evidence" value="ECO:0007669"/>
    <property type="project" value="TreeGrafter"/>
</dbReference>
<protein>
    <recommendedName>
        <fullName evidence="5">CAP-Gly domain-containing protein</fullName>
    </recommendedName>
</protein>
<dbReference type="PANTHER" id="PTHR18916:SF85">
    <property type="entry name" value="TUBULIN-FOLDING COFACTOR B"/>
    <property type="match status" value="1"/>
</dbReference>
<dbReference type="Gene3D" id="3.10.20.90">
    <property type="entry name" value="Phosphatidylinositol 3-kinase Catalytic Subunit, Chain A, domain 1"/>
    <property type="match status" value="1"/>
</dbReference>
<accession>A0A9D4U078</accession>